<keyword evidence="2" id="KW-1185">Reference proteome</keyword>
<gene>
    <name evidence="1" type="ORF">ANE_LOCUS13315</name>
</gene>
<evidence type="ECO:0000313" key="1">
    <source>
        <dbReference type="EMBL" id="VVB02871.1"/>
    </source>
</evidence>
<comment type="caution">
    <text evidence="1">The sequence shown here is derived from an EMBL/GenBank/DDBJ whole genome shotgun (WGS) entry which is preliminary data.</text>
</comment>
<dbReference type="Proteomes" id="UP000489600">
    <property type="component" value="Unassembled WGS sequence"/>
</dbReference>
<dbReference type="AlphaFoldDB" id="A0A565BML5"/>
<dbReference type="OrthoDB" id="1067477at2759"/>
<reference evidence="1" key="1">
    <citation type="submission" date="2019-07" db="EMBL/GenBank/DDBJ databases">
        <authorList>
            <person name="Dittberner H."/>
        </authorList>
    </citation>
    <scope>NUCLEOTIDE SEQUENCE [LARGE SCALE GENOMIC DNA]</scope>
</reference>
<sequence length="69" mass="7691">MAETLGEVLANVPREILPALEKIITLIDPQFLSLVADVLSIVPHDILLGIIRSKPDSKVRIIEYIENED</sequence>
<name>A0A565BML5_9BRAS</name>
<protein>
    <submittedName>
        <fullName evidence="1">Uncharacterized protein</fullName>
    </submittedName>
</protein>
<accession>A0A565BML5</accession>
<dbReference type="EMBL" id="CABITT030000004">
    <property type="protein sequence ID" value="VVB02871.1"/>
    <property type="molecule type" value="Genomic_DNA"/>
</dbReference>
<evidence type="ECO:0000313" key="2">
    <source>
        <dbReference type="Proteomes" id="UP000489600"/>
    </source>
</evidence>
<proteinExistence type="predicted"/>
<organism evidence="1 2">
    <name type="scientific">Arabis nemorensis</name>
    <dbReference type="NCBI Taxonomy" id="586526"/>
    <lineage>
        <taxon>Eukaryota</taxon>
        <taxon>Viridiplantae</taxon>
        <taxon>Streptophyta</taxon>
        <taxon>Embryophyta</taxon>
        <taxon>Tracheophyta</taxon>
        <taxon>Spermatophyta</taxon>
        <taxon>Magnoliopsida</taxon>
        <taxon>eudicotyledons</taxon>
        <taxon>Gunneridae</taxon>
        <taxon>Pentapetalae</taxon>
        <taxon>rosids</taxon>
        <taxon>malvids</taxon>
        <taxon>Brassicales</taxon>
        <taxon>Brassicaceae</taxon>
        <taxon>Arabideae</taxon>
        <taxon>Arabis</taxon>
    </lineage>
</organism>